<dbReference type="RefSeq" id="WP_209886351.1">
    <property type="nucleotide sequence ID" value="NZ_JAGGMR010000001.1"/>
</dbReference>
<name>A0ABS4QAJ8_9NOCA</name>
<dbReference type="EMBL" id="JAGGMR010000001">
    <property type="protein sequence ID" value="MBP2188722.1"/>
    <property type="molecule type" value="Genomic_DNA"/>
</dbReference>
<protein>
    <submittedName>
        <fullName evidence="1">Uncharacterized protein</fullName>
    </submittedName>
</protein>
<reference evidence="1 2" key="1">
    <citation type="submission" date="2021-03" db="EMBL/GenBank/DDBJ databases">
        <title>Sequencing the genomes of 1000 actinobacteria strains.</title>
        <authorList>
            <person name="Klenk H.-P."/>
        </authorList>
    </citation>
    <scope>NUCLEOTIDE SEQUENCE [LARGE SCALE GENOMIC DNA]</scope>
    <source>
        <strain evidence="1 2">DSM 45516</strain>
    </source>
</reference>
<gene>
    <name evidence="1" type="ORF">BJ987_001623</name>
</gene>
<organism evidence="1 2">
    <name type="scientific">Nocardia goodfellowii</name>
    <dbReference type="NCBI Taxonomy" id="882446"/>
    <lineage>
        <taxon>Bacteria</taxon>
        <taxon>Bacillati</taxon>
        <taxon>Actinomycetota</taxon>
        <taxon>Actinomycetes</taxon>
        <taxon>Mycobacteriales</taxon>
        <taxon>Nocardiaceae</taxon>
        <taxon>Nocardia</taxon>
    </lineage>
</organism>
<proteinExistence type="predicted"/>
<evidence type="ECO:0000313" key="1">
    <source>
        <dbReference type="EMBL" id="MBP2188722.1"/>
    </source>
</evidence>
<keyword evidence="2" id="KW-1185">Reference proteome</keyword>
<accession>A0ABS4QAJ8</accession>
<sequence>MFEQLSIGTWVIVGEHCSVRRAQVRRDEYLTYVFESGGSEFEFALAPEILRKMVDLGNSPPGAPALA</sequence>
<comment type="caution">
    <text evidence="1">The sequence shown here is derived from an EMBL/GenBank/DDBJ whole genome shotgun (WGS) entry which is preliminary data.</text>
</comment>
<evidence type="ECO:0000313" key="2">
    <source>
        <dbReference type="Proteomes" id="UP001519325"/>
    </source>
</evidence>
<dbReference type="Proteomes" id="UP001519325">
    <property type="component" value="Unassembled WGS sequence"/>
</dbReference>